<keyword evidence="1" id="KW-0812">Transmembrane</keyword>
<gene>
    <name evidence="2" type="ORF">EDI28_13480</name>
</gene>
<protein>
    <submittedName>
        <fullName evidence="2">Uncharacterized protein</fullName>
    </submittedName>
</protein>
<proteinExistence type="predicted"/>
<reference evidence="2 3" key="1">
    <citation type="submission" date="2018-11" db="EMBL/GenBank/DDBJ databases">
        <title>Photobacterium sp. BEI247 sp. nov., a marine bacterium isolated from Yongle Blue Hole in the South China Sea.</title>
        <authorList>
            <person name="Wang X."/>
        </authorList>
    </citation>
    <scope>NUCLEOTIDE SEQUENCE [LARGE SCALE GENOMIC DNA]</scope>
    <source>
        <strain evidence="3">BEI247</strain>
    </source>
</reference>
<evidence type="ECO:0000256" key="1">
    <source>
        <dbReference type="SAM" id="Phobius"/>
    </source>
</evidence>
<dbReference type="OrthoDB" id="5917490at2"/>
<sequence length="153" mass="17167">MLKKKTWQPIANLLLIIAVGWGGFQVLEIGKNKSDKRQLLTDYCQLSTQACEQNNVSVTLSTDVIHPMKATQVNVSWPELPEKTNSLMLTLEGHEMMMGIYQLKLSRASNGQFSGDLLLPFCTSNEMTWLGDIKPLSEPEQITPISISLRMTK</sequence>
<organism evidence="2 3">
    <name type="scientific">Photobacterium chitinilyticum</name>
    <dbReference type="NCBI Taxonomy" id="2485123"/>
    <lineage>
        <taxon>Bacteria</taxon>
        <taxon>Pseudomonadati</taxon>
        <taxon>Pseudomonadota</taxon>
        <taxon>Gammaproteobacteria</taxon>
        <taxon>Vibrionales</taxon>
        <taxon>Vibrionaceae</taxon>
        <taxon>Photobacterium</taxon>
    </lineage>
</organism>
<dbReference type="Proteomes" id="UP000287563">
    <property type="component" value="Unassembled WGS sequence"/>
</dbReference>
<keyword evidence="3" id="KW-1185">Reference proteome</keyword>
<comment type="caution">
    <text evidence="2">The sequence shown here is derived from an EMBL/GenBank/DDBJ whole genome shotgun (WGS) entry which is preliminary data.</text>
</comment>
<accession>A0A444JP54</accession>
<dbReference type="AlphaFoldDB" id="A0A444JP54"/>
<evidence type="ECO:0000313" key="3">
    <source>
        <dbReference type="Proteomes" id="UP000287563"/>
    </source>
</evidence>
<keyword evidence="1" id="KW-0472">Membrane</keyword>
<dbReference type="EMBL" id="RJLM01000005">
    <property type="protein sequence ID" value="RWX54758.1"/>
    <property type="molecule type" value="Genomic_DNA"/>
</dbReference>
<name>A0A444JP54_9GAMM</name>
<keyword evidence="1" id="KW-1133">Transmembrane helix</keyword>
<dbReference type="RefSeq" id="WP_128784384.1">
    <property type="nucleotide sequence ID" value="NZ_JAKJSG010000027.1"/>
</dbReference>
<feature type="transmembrane region" description="Helical" evidence="1">
    <location>
        <begin position="6"/>
        <end position="27"/>
    </location>
</feature>
<evidence type="ECO:0000313" key="2">
    <source>
        <dbReference type="EMBL" id="RWX54758.1"/>
    </source>
</evidence>